<comment type="caution">
    <text evidence="1">The sequence shown here is derived from an EMBL/GenBank/DDBJ whole genome shotgun (WGS) entry which is preliminary data.</text>
</comment>
<accession>A0AAD7WUX7</accession>
<proteinExistence type="predicted"/>
<organism evidence="1 2">
    <name type="scientific">Aldrovandia affinis</name>
    <dbReference type="NCBI Taxonomy" id="143900"/>
    <lineage>
        <taxon>Eukaryota</taxon>
        <taxon>Metazoa</taxon>
        <taxon>Chordata</taxon>
        <taxon>Craniata</taxon>
        <taxon>Vertebrata</taxon>
        <taxon>Euteleostomi</taxon>
        <taxon>Actinopterygii</taxon>
        <taxon>Neopterygii</taxon>
        <taxon>Teleostei</taxon>
        <taxon>Notacanthiformes</taxon>
        <taxon>Halosauridae</taxon>
        <taxon>Aldrovandia</taxon>
    </lineage>
</organism>
<dbReference type="EMBL" id="JAINUG010000027">
    <property type="protein sequence ID" value="KAJ8410172.1"/>
    <property type="molecule type" value="Genomic_DNA"/>
</dbReference>
<reference evidence="1" key="1">
    <citation type="journal article" date="2023" name="Science">
        <title>Genome structures resolve the early diversification of teleost fishes.</title>
        <authorList>
            <person name="Parey E."/>
            <person name="Louis A."/>
            <person name="Montfort J."/>
            <person name="Bouchez O."/>
            <person name="Roques C."/>
            <person name="Iampietro C."/>
            <person name="Lluch J."/>
            <person name="Castinel A."/>
            <person name="Donnadieu C."/>
            <person name="Desvignes T."/>
            <person name="Floi Bucao C."/>
            <person name="Jouanno E."/>
            <person name="Wen M."/>
            <person name="Mejri S."/>
            <person name="Dirks R."/>
            <person name="Jansen H."/>
            <person name="Henkel C."/>
            <person name="Chen W.J."/>
            <person name="Zahm M."/>
            <person name="Cabau C."/>
            <person name="Klopp C."/>
            <person name="Thompson A.W."/>
            <person name="Robinson-Rechavi M."/>
            <person name="Braasch I."/>
            <person name="Lecointre G."/>
            <person name="Bobe J."/>
            <person name="Postlethwait J.H."/>
            <person name="Berthelot C."/>
            <person name="Roest Crollius H."/>
            <person name="Guiguen Y."/>
        </authorList>
    </citation>
    <scope>NUCLEOTIDE SEQUENCE</scope>
    <source>
        <strain evidence="1">NC1722</strain>
    </source>
</reference>
<protein>
    <submittedName>
        <fullName evidence="1">Uncharacterized protein</fullName>
    </submittedName>
</protein>
<keyword evidence="2" id="KW-1185">Reference proteome</keyword>
<dbReference type="AlphaFoldDB" id="A0AAD7WUX7"/>
<evidence type="ECO:0000313" key="2">
    <source>
        <dbReference type="Proteomes" id="UP001221898"/>
    </source>
</evidence>
<dbReference type="Proteomes" id="UP001221898">
    <property type="component" value="Unassembled WGS sequence"/>
</dbReference>
<gene>
    <name evidence="1" type="ORF">AAFF_G00201530</name>
</gene>
<name>A0AAD7WUX7_9TELE</name>
<evidence type="ECO:0000313" key="1">
    <source>
        <dbReference type="EMBL" id="KAJ8410172.1"/>
    </source>
</evidence>
<sequence length="117" mass="12263">MPSKLKQHSARRSLDSADFRAVVSEVILRALEGEAGARPPGFGSALIGPGRGPVGGLGLTFSAQNLKGRNLRCLPPADLTAARRPFTATAAVGDFKKTSQGVKRWGSRAVVLSLHSD</sequence>